<dbReference type="Pfam" id="PF07610">
    <property type="entry name" value="DUF1573"/>
    <property type="match status" value="1"/>
</dbReference>
<dbReference type="Proteomes" id="UP000178176">
    <property type="component" value="Unassembled WGS sequence"/>
</dbReference>
<keyword evidence="1" id="KW-0472">Membrane</keyword>
<protein>
    <recommendedName>
        <fullName evidence="4">DUF1573 domain-containing protein</fullName>
    </recommendedName>
</protein>
<gene>
    <name evidence="2" type="ORF">A2876_02410</name>
</gene>
<sequence>MNLKVILIGGLITVLIIAGAIVVMSRAPNAVKLEKSDSGQFFTDHASYDWGEIDYGGGVANHVFEIKNSGSKPLKLANVKTSCMCTTAKLIVKSGNSPIFRMHQVSDWQGTLEPGETAQLEVNFDPTFHGPSGTGPIERIISVETSDPAKSNIEFNLKGVVIKNG</sequence>
<evidence type="ECO:0000313" key="3">
    <source>
        <dbReference type="Proteomes" id="UP000178176"/>
    </source>
</evidence>
<dbReference type="PANTHER" id="PTHR37833:SF1">
    <property type="entry name" value="SIGNAL PEPTIDE PROTEIN"/>
    <property type="match status" value="1"/>
</dbReference>
<evidence type="ECO:0008006" key="4">
    <source>
        <dbReference type="Google" id="ProtNLM"/>
    </source>
</evidence>
<evidence type="ECO:0000313" key="2">
    <source>
        <dbReference type="EMBL" id="OGC92885.1"/>
    </source>
</evidence>
<comment type="caution">
    <text evidence="2">The sequence shown here is derived from an EMBL/GenBank/DDBJ whole genome shotgun (WGS) entry which is preliminary data.</text>
</comment>
<dbReference type="Gene3D" id="2.60.40.10">
    <property type="entry name" value="Immunoglobulins"/>
    <property type="match status" value="1"/>
</dbReference>
<dbReference type="AlphaFoldDB" id="A0A1F4YFX0"/>
<dbReference type="InterPro" id="IPR011467">
    <property type="entry name" value="DUF1573"/>
</dbReference>
<feature type="transmembrane region" description="Helical" evidence="1">
    <location>
        <begin position="6"/>
        <end position="25"/>
    </location>
</feature>
<name>A0A1F4YFX0_9BACT</name>
<dbReference type="EMBL" id="MEXH01000004">
    <property type="protein sequence ID" value="OGC92885.1"/>
    <property type="molecule type" value="Genomic_DNA"/>
</dbReference>
<reference evidence="2 3" key="1">
    <citation type="journal article" date="2016" name="Nat. Commun.">
        <title>Thousands of microbial genomes shed light on interconnected biogeochemical processes in an aquifer system.</title>
        <authorList>
            <person name="Anantharaman K."/>
            <person name="Brown C.T."/>
            <person name="Hug L.A."/>
            <person name="Sharon I."/>
            <person name="Castelle C.J."/>
            <person name="Probst A.J."/>
            <person name="Thomas B.C."/>
            <person name="Singh A."/>
            <person name="Wilkins M.J."/>
            <person name="Karaoz U."/>
            <person name="Brodie E.L."/>
            <person name="Williams K.H."/>
            <person name="Hubbard S.S."/>
            <person name="Banfield J.F."/>
        </authorList>
    </citation>
    <scope>NUCLEOTIDE SEQUENCE [LARGE SCALE GENOMIC DNA]</scope>
</reference>
<organism evidence="2 3">
    <name type="scientific">Candidatus Amesbacteria bacterium RIFCSPHIGHO2_01_FULL_48_32b</name>
    <dbReference type="NCBI Taxonomy" id="1797253"/>
    <lineage>
        <taxon>Bacteria</taxon>
        <taxon>Candidatus Amesiibacteriota</taxon>
    </lineage>
</organism>
<dbReference type="InterPro" id="IPR013783">
    <property type="entry name" value="Ig-like_fold"/>
</dbReference>
<keyword evidence="1" id="KW-1133">Transmembrane helix</keyword>
<proteinExistence type="predicted"/>
<accession>A0A1F4YFX0</accession>
<evidence type="ECO:0000256" key="1">
    <source>
        <dbReference type="SAM" id="Phobius"/>
    </source>
</evidence>
<keyword evidence="1" id="KW-0812">Transmembrane</keyword>
<dbReference type="PANTHER" id="PTHR37833">
    <property type="entry name" value="LIPOPROTEIN-RELATED"/>
    <property type="match status" value="1"/>
</dbReference>